<keyword evidence="2" id="KW-1133">Transmembrane helix</keyword>
<feature type="transmembrane region" description="Helical" evidence="2">
    <location>
        <begin position="21"/>
        <end position="40"/>
    </location>
</feature>
<dbReference type="RefSeq" id="WP_242379544.1">
    <property type="nucleotide sequence ID" value="NZ_JAKRKC020000001.1"/>
</dbReference>
<keyword evidence="2" id="KW-0472">Membrane</keyword>
<dbReference type="EMBL" id="JAKRKC020000001">
    <property type="protein sequence ID" value="MCK2216393.1"/>
    <property type="molecule type" value="Genomic_DNA"/>
</dbReference>
<keyword evidence="2" id="KW-0812">Transmembrane</keyword>
<reference evidence="3 4" key="1">
    <citation type="submission" date="2022-04" db="EMBL/GenBank/DDBJ databases">
        <title>Genome draft of Actinomadura sp. ATCC 31491.</title>
        <authorList>
            <person name="Shi X."/>
            <person name="Du Y."/>
        </authorList>
    </citation>
    <scope>NUCLEOTIDE SEQUENCE [LARGE SCALE GENOMIC DNA]</scope>
    <source>
        <strain evidence="3 4">ATCC 31491</strain>
    </source>
</reference>
<evidence type="ECO:0000256" key="2">
    <source>
        <dbReference type="SAM" id="Phobius"/>
    </source>
</evidence>
<name>A0ABT0FW51_9ACTN</name>
<keyword evidence="4" id="KW-1185">Reference proteome</keyword>
<sequence>MHEDRATASGGPRGRGWSREAWIAFGTIVAALITGVVTLLTQTGRPGPNPAPTTPSAAGGAGGANGVDRLVGSWQGSARDGEGARFLVDLDVRPGCDLGRWCGYIAVSHVPCHGRIYLQKVVGDQYEFRVADFDATSDRKVCRPGAGELFRPQPDGGLAYRTSYDQAIHTTLRRK</sequence>
<organism evidence="3 4">
    <name type="scientific">Actinomadura luzonensis</name>
    <dbReference type="NCBI Taxonomy" id="2805427"/>
    <lineage>
        <taxon>Bacteria</taxon>
        <taxon>Bacillati</taxon>
        <taxon>Actinomycetota</taxon>
        <taxon>Actinomycetes</taxon>
        <taxon>Streptosporangiales</taxon>
        <taxon>Thermomonosporaceae</taxon>
        <taxon>Actinomadura</taxon>
    </lineage>
</organism>
<evidence type="ECO:0000313" key="3">
    <source>
        <dbReference type="EMBL" id="MCK2216393.1"/>
    </source>
</evidence>
<gene>
    <name evidence="3" type="ORF">MF672_021690</name>
</gene>
<comment type="caution">
    <text evidence="3">The sequence shown here is derived from an EMBL/GenBank/DDBJ whole genome shotgun (WGS) entry which is preliminary data.</text>
</comment>
<protein>
    <recommendedName>
        <fullName evidence="5">Serine/threonine protein kinase</fullName>
    </recommendedName>
</protein>
<evidence type="ECO:0000313" key="4">
    <source>
        <dbReference type="Proteomes" id="UP001317259"/>
    </source>
</evidence>
<proteinExistence type="predicted"/>
<feature type="region of interest" description="Disordered" evidence="1">
    <location>
        <begin position="43"/>
        <end position="62"/>
    </location>
</feature>
<evidence type="ECO:0008006" key="5">
    <source>
        <dbReference type="Google" id="ProtNLM"/>
    </source>
</evidence>
<accession>A0ABT0FW51</accession>
<dbReference type="Proteomes" id="UP001317259">
    <property type="component" value="Unassembled WGS sequence"/>
</dbReference>
<evidence type="ECO:0000256" key="1">
    <source>
        <dbReference type="SAM" id="MobiDB-lite"/>
    </source>
</evidence>